<dbReference type="EMBL" id="BPLR01019676">
    <property type="protein sequence ID" value="GIX70417.1"/>
    <property type="molecule type" value="Genomic_DNA"/>
</dbReference>
<evidence type="ECO:0000313" key="1">
    <source>
        <dbReference type="EMBL" id="GIX70417.1"/>
    </source>
</evidence>
<accession>A0AAV4MDA4</accession>
<evidence type="ECO:0000313" key="2">
    <source>
        <dbReference type="Proteomes" id="UP001054945"/>
    </source>
</evidence>
<keyword evidence="2" id="KW-1185">Reference proteome</keyword>
<dbReference type="Proteomes" id="UP001054945">
    <property type="component" value="Unassembled WGS sequence"/>
</dbReference>
<sequence length="74" mass="8218">MGVKYIIPLELFAENAEVAKWCQESPKETPTEFERTNSRPDVGIEVFDVRPQRSEVGEIASSSLIPPTGELPSN</sequence>
<proteinExistence type="predicted"/>
<dbReference type="AlphaFoldDB" id="A0AAV4MDA4"/>
<reference evidence="1 2" key="1">
    <citation type="submission" date="2021-06" db="EMBL/GenBank/DDBJ databases">
        <title>Caerostris extrusa draft genome.</title>
        <authorList>
            <person name="Kono N."/>
            <person name="Arakawa K."/>
        </authorList>
    </citation>
    <scope>NUCLEOTIDE SEQUENCE [LARGE SCALE GENOMIC DNA]</scope>
</reference>
<protein>
    <submittedName>
        <fullName evidence="1">Uncharacterized protein</fullName>
    </submittedName>
</protein>
<organism evidence="1 2">
    <name type="scientific">Caerostris extrusa</name>
    <name type="common">Bark spider</name>
    <name type="synonym">Caerostris bankana</name>
    <dbReference type="NCBI Taxonomy" id="172846"/>
    <lineage>
        <taxon>Eukaryota</taxon>
        <taxon>Metazoa</taxon>
        <taxon>Ecdysozoa</taxon>
        <taxon>Arthropoda</taxon>
        <taxon>Chelicerata</taxon>
        <taxon>Arachnida</taxon>
        <taxon>Araneae</taxon>
        <taxon>Araneomorphae</taxon>
        <taxon>Entelegynae</taxon>
        <taxon>Araneoidea</taxon>
        <taxon>Araneidae</taxon>
        <taxon>Caerostris</taxon>
    </lineage>
</organism>
<name>A0AAV4MDA4_CAEEX</name>
<gene>
    <name evidence="1" type="ORF">CEXT_539331</name>
</gene>
<comment type="caution">
    <text evidence="1">The sequence shown here is derived from an EMBL/GenBank/DDBJ whole genome shotgun (WGS) entry which is preliminary data.</text>
</comment>